<gene>
    <name evidence="1" type="primary">Acey_s0001.g393</name>
    <name evidence="1" type="ORF">Y032_0001g393</name>
</gene>
<protein>
    <submittedName>
        <fullName evidence="1">Uncharacterized protein</fullName>
    </submittedName>
</protein>
<reference evidence="2" key="1">
    <citation type="journal article" date="2015" name="Nat. Genet.">
        <title>The genome and transcriptome of the zoonotic hookworm Ancylostoma ceylanicum identify infection-specific gene families.</title>
        <authorList>
            <person name="Schwarz E.M."/>
            <person name="Hu Y."/>
            <person name="Antoshechkin I."/>
            <person name="Miller M.M."/>
            <person name="Sternberg P.W."/>
            <person name="Aroian R.V."/>
        </authorList>
    </citation>
    <scope>NUCLEOTIDE SEQUENCE</scope>
    <source>
        <strain evidence="2">HY135</strain>
    </source>
</reference>
<dbReference type="EMBL" id="JARK01001337">
    <property type="protein sequence ID" value="EYC34398.1"/>
    <property type="molecule type" value="Genomic_DNA"/>
</dbReference>
<accession>A0A016W5U9</accession>
<dbReference type="AlphaFoldDB" id="A0A016W5U9"/>
<organism evidence="1 2">
    <name type="scientific">Ancylostoma ceylanicum</name>
    <dbReference type="NCBI Taxonomy" id="53326"/>
    <lineage>
        <taxon>Eukaryota</taxon>
        <taxon>Metazoa</taxon>
        <taxon>Ecdysozoa</taxon>
        <taxon>Nematoda</taxon>
        <taxon>Chromadorea</taxon>
        <taxon>Rhabditida</taxon>
        <taxon>Rhabditina</taxon>
        <taxon>Rhabditomorpha</taxon>
        <taxon>Strongyloidea</taxon>
        <taxon>Ancylostomatidae</taxon>
        <taxon>Ancylostomatinae</taxon>
        <taxon>Ancylostoma</taxon>
    </lineage>
</organism>
<evidence type="ECO:0000313" key="2">
    <source>
        <dbReference type="Proteomes" id="UP000024635"/>
    </source>
</evidence>
<name>A0A016W5U9_9BILA</name>
<comment type="caution">
    <text evidence="1">The sequence shown here is derived from an EMBL/GenBank/DDBJ whole genome shotgun (WGS) entry which is preliminary data.</text>
</comment>
<sequence>MGSTAPGFRRSASGGGLANAVCAWEWPADFTEVPFTFTNTKDPVANVVLLCRQLNLDPETYIMVAHRASKSNSLEIYFLTVFERTQFPTAFDQAVAAAPEGSSLSEVFALSHPFSTLPNIGRPFRAVRQRTRREPAAVPAEMQIQISNF</sequence>
<keyword evidence="2" id="KW-1185">Reference proteome</keyword>
<dbReference type="Proteomes" id="UP000024635">
    <property type="component" value="Unassembled WGS sequence"/>
</dbReference>
<evidence type="ECO:0000313" key="1">
    <source>
        <dbReference type="EMBL" id="EYC34398.1"/>
    </source>
</evidence>
<proteinExistence type="predicted"/>